<keyword evidence="3" id="KW-0489">Methyltransferase</keyword>
<dbReference type="PATRIC" id="fig|728005.3.peg.3470"/>
<evidence type="ECO:0000313" key="2">
    <source>
        <dbReference type="EMBL" id="KKC34017.1"/>
    </source>
</evidence>
<dbReference type="GO" id="GO:0032259">
    <property type="term" value="P:methylation"/>
    <property type="evidence" value="ECO:0007669"/>
    <property type="project" value="UniProtKB-KW"/>
</dbReference>
<evidence type="ECO:0000313" key="3">
    <source>
        <dbReference type="EMBL" id="SFD39935.1"/>
    </source>
</evidence>
<feature type="domain" description="Methyltransferase type 11" evidence="1">
    <location>
        <begin position="52"/>
        <end position="143"/>
    </location>
</feature>
<dbReference type="GO" id="GO:0008757">
    <property type="term" value="F:S-adenosylmethionine-dependent methyltransferase activity"/>
    <property type="evidence" value="ECO:0007669"/>
    <property type="project" value="InterPro"/>
</dbReference>
<proteinExistence type="predicted"/>
<keyword evidence="4" id="KW-1185">Reference proteome</keyword>
<reference evidence="2 4" key="1">
    <citation type="submission" date="2015-03" db="EMBL/GenBank/DDBJ databases">
        <authorList>
            <person name="Lepp D."/>
            <person name="Hassan Y.I."/>
            <person name="Li X.-Z."/>
            <person name="Zhou T."/>
        </authorList>
    </citation>
    <scope>NUCLEOTIDE SEQUENCE [LARGE SCALE GENOMIC DNA]</scope>
    <source>
        <strain evidence="2 4">Cr7-05</strain>
    </source>
</reference>
<dbReference type="InterPro" id="IPR013216">
    <property type="entry name" value="Methyltransf_11"/>
</dbReference>
<dbReference type="EMBL" id="LAPV01000064">
    <property type="protein sequence ID" value="KKC34017.1"/>
    <property type="molecule type" value="Genomic_DNA"/>
</dbReference>
<dbReference type="STRING" id="728005.SAMN04488059_15210"/>
<reference evidence="3 5" key="2">
    <citation type="submission" date="2016-10" db="EMBL/GenBank/DDBJ databases">
        <authorList>
            <person name="de Groot N.N."/>
        </authorList>
    </citation>
    <scope>NUCLEOTIDE SEQUENCE [LARGE SCALE GENOMIC DNA]</scope>
    <source>
        <strain evidence="3 5">CGMCC 1.10210</strain>
    </source>
</reference>
<dbReference type="Gene3D" id="3.40.50.150">
    <property type="entry name" value="Vaccinia Virus protein VP39"/>
    <property type="match status" value="1"/>
</dbReference>
<evidence type="ECO:0000313" key="4">
    <source>
        <dbReference type="Proteomes" id="UP000033519"/>
    </source>
</evidence>
<accession>A0A0F5PZB2</accession>
<evidence type="ECO:0000259" key="1">
    <source>
        <dbReference type="Pfam" id="PF08241"/>
    </source>
</evidence>
<dbReference type="Proteomes" id="UP000033519">
    <property type="component" value="Unassembled WGS sequence"/>
</dbReference>
<evidence type="ECO:0000313" key="5">
    <source>
        <dbReference type="Proteomes" id="UP000182258"/>
    </source>
</evidence>
<dbReference type="CDD" id="cd02440">
    <property type="entry name" value="AdoMet_MTases"/>
    <property type="match status" value="1"/>
</dbReference>
<dbReference type="SUPFAM" id="SSF53335">
    <property type="entry name" value="S-adenosyl-L-methionine-dependent methyltransferases"/>
    <property type="match status" value="1"/>
</dbReference>
<dbReference type="AlphaFoldDB" id="A0A0F5PZB2"/>
<name>A0A0F5PZB2_9HYPH</name>
<gene>
    <name evidence="3" type="ORF">SAMN04488059_15210</name>
    <name evidence="2" type="ORF">WH91_05275</name>
</gene>
<dbReference type="InterPro" id="IPR029063">
    <property type="entry name" value="SAM-dependent_MTases_sf"/>
</dbReference>
<dbReference type="EMBL" id="FOMB01000052">
    <property type="protein sequence ID" value="SFD39935.1"/>
    <property type="molecule type" value="Genomic_DNA"/>
</dbReference>
<keyword evidence="3" id="KW-0808">Transferase</keyword>
<sequence>MSFNNPQKAHYEAMHDDYAAHYYDPTSMAYRREFVLKPLLNGFDLSGQRVADLACGSGHNSLLLRELFPTARFEGFDISSSACSDYEALGNGPAHQTDLTVPMDVAELFDAGIVIGGLHHCIQNLPETILNLSRIIRPGGTLMLYEPNAGFLGETVRKFWYRRDEYFEADTEGALHPAELAGEAAEYFAVERSFTIGGPAYFVILNSLVVRVPLPAKKYLAPPLFVAERLWNAVPLPSFKPAFGMVLLRK</sequence>
<organism evidence="3 5">
    <name type="scientific">Devosia psychrophila</name>
    <dbReference type="NCBI Taxonomy" id="728005"/>
    <lineage>
        <taxon>Bacteria</taxon>
        <taxon>Pseudomonadati</taxon>
        <taxon>Pseudomonadota</taxon>
        <taxon>Alphaproteobacteria</taxon>
        <taxon>Hyphomicrobiales</taxon>
        <taxon>Devosiaceae</taxon>
        <taxon>Devosia</taxon>
    </lineage>
</organism>
<dbReference type="Proteomes" id="UP000182258">
    <property type="component" value="Unassembled WGS sequence"/>
</dbReference>
<protein>
    <submittedName>
        <fullName evidence="3">Methyltransferase domain-containing protein</fullName>
    </submittedName>
</protein>
<dbReference type="Pfam" id="PF08241">
    <property type="entry name" value="Methyltransf_11"/>
    <property type="match status" value="1"/>
</dbReference>